<dbReference type="Gene3D" id="3.90.79.10">
    <property type="entry name" value="Nucleoside Triphosphate Pyrophosphohydrolase"/>
    <property type="match status" value="1"/>
</dbReference>
<keyword evidence="2" id="KW-1185">Reference proteome</keyword>
<dbReference type="SUPFAM" id="SSF55811">
    <property type="entry name" value="Nudix"/>
    <property type="match status" value="1"/>
</dbReference>
<evidence type="ECO:0008006" key="3">
    <source>
        <dbReference type="Google" id="ProtNLM"/>
    </source>
</evidence>
<name>A0A8H6I841_9AGAR</name>
<dbReference type="EMBL" id="JACGCI010000012">
    <property type="protein sequence ID" value="KAF6760601.1"/>
    <property type="molecule type" value="Genomic_DNA"/>
</dbReference>
<dbReference type="AlphaFoldDB" id="A0A8H6I841"/>
<proteinExistence type="predicted"/>
<evidence type="ECO:0000313" key="2">
    <source>
        <dbReference type="Proteomes" id="UP000521943"/>
    </source>
</evidence>
<comment type="caution">
    <text evidence="1">The sequence shown here is derived from an EMBL/GenBank/DDBJ whole genome shotgun (WGS) entry which is preliminary data.</text>
</comment>
<reference evidence="1 2" key="1">
    <citation type="submission" date="2020-07" db="EMBL/GenBank/DDBJ databases">
        <title>Comparative genomics of pyrophilous fungi reveals a link between fire events and developmental genes.</title>
        <authorList>
            <consortium name="DOE Joint Genome Institute"/>
            <person name="Steindorff A.S."/>
            <person name="Carver A."/>
            <person name="Calhoun S."/>
            <person name="Stillman K."/>
            <person name="Liu H."/>
            <person name="Lipzen A."/>
            <person name="Pangilinan J."/>
            <person name="Labutti K."/>
            <person name="Bruns T.D."/>
            <person name="Grigoriev I.V."/>
        </authorList>
    </citation>
    <scope>NUCLEOTIDE SEQUENCE [LARGE SCALE GENOMIC DNA]</scope>
    <source>
        <strain evidence="1 2">CBS 144469</strain>
    </source>
</reference>
<evidence type="ECO:0000313" key="1">
    <source>
        <dbReference type="EMBL" id="KAF6760601.1"/>
    </source>
</evidence>
<dbReference type="InterPro" id="IPR015797">
    <property type="entry name" value="NUDIX_hydrolase-like_dom_sf"/>
</dbReference>
<dbReference type="Proteomes" id="UP000521943">
    <property type="component" value="Unassembled WGS sequence"/>
</dbReference>
<accession>A0A8H6I841</accession>
<dbReference type="OrthoDB" id="70823at2759"/>
<sequence length="169" mass="18861">MQNQDEPQSPSLSPTLQQFFDLDWVKDPYAKPEILFLQHENSVNNGDAPFSQGRVRHTTEVHVAFPVGRMEPDDEGGSYTAMRQTWEELGIDLAEKHYICIGQLDEREITTSLLMILSPFAFPQVAPSAPPADPVPTTQLHWTPLGSLISPNSKPQWSSATVDTASWLC</sequence>
<organism evidence="1 2">
    <name type="scientific">Ephemerocybe angulata</name>
    <dbReference type="NCBI Taxonomy" id="980116"/>
    <lineage>
        <taxon>Eukaryota</taxon>
        <taxon>Fungi</taxon>
        <taxon>Dikarya</taxon>
        <taxon>Basidiomycota</taxon>
        <taxon>Agaricomycotina</taxon>
        <taxon>Agaricomycetes</taxon>
        <taxon>Agaricomycetidae</taxon>
        <taxon>Agaricales</taxon>
        <taxon>Agaricineae</taxon>
        <taxon>Psathyrellaceae</taxon>
        <taxon>Ephemerocybe</taxon>
    </lineage>
</organism>
<protein>
    <recommendedName>
        <fullName evidence="3">Nudix hydrolase domain-containing protein</fullName>
    </recommendedName>
</protein>
<gene>
    <name evidence="1" type="ORF">DFP72DRAFT_1094452</name>
</gene>